<comment type="caution">
    <text evidence="2">The sequence shown here is derived from an EMBL/GenBank/DDBJ whole genome shotgun (WGS) entry which is preliminary data.</text>
</comment>
<feature type="compositionally biased region" description="Acidic residues" evidence="1">
    <location>
        <begin position="17"/>
        <end position="34"/>
    </location>
</feature>
<dbReference type="AlphaFoldDB" id="A0ABD0YRP2"/>
<dbReference type="EMBL" id="JBFDAA010000015">
    <property type="protein sequence ID" value="KAL1117875.1"/>
    <property type="molecule type" value="Genomic_DNA"/>
</dbReference>
<dbReference type="Proteomes" id="UP001558652">
    <property type="component" value="Unassembled WGS sequence"/>
</dbReference>
<sequence>MASKRRNMFHKNKTQETTEEEGEGGADQQAEEAEQEIKEESGATKCTKNENGGDIKKSKKKSFSFDPCPHRAIKWELVDRTTMNQKEYDAYLAKPKWLGKAWYREVKEEKKKPVRRMTYIYKDLEPIESYHPVELPKIEKLPKVEMTNDFINMLKLLVLLSMLIGKKTNTDWWKTIKWNGKKDISQNNPEVELQVTQLENSSTLPEPTQDEVPEPDTSANEQNPQ</sequence>
<keyword evidence="3" id="KW-1185">Reference proteome</keyword>
<evidence type="ECO:0000313" key="3">
    <source>
        <dbReference type="Proteomes" id="UP001558652"/>
    </source>
</evidence>
<feature type="compositionally biased region" description="Basic and acidic residues" evidence="1">
    <location>
        <begin position="35"/>
        <end position="56"/>
    </location>
</feature>
<evidence type="ECO:0000256" key="1">
    <source>
        <dbReference type="SAM" id="MobiDB-lite"/>
    </source>
</evidence>
<feature type="compositionally biased region" description="Basic residues" evidence="1">
    <location>
        <begin position="1"/>
        <end position="12"/>
    </location>
</feature>
<feature type="region of interest" description="Disordered" evidence="1">
    <location>
        <begin position="187"/>
        <end position="225"/>
    </location>
</feature>
<feature type="compositionally biased region" description="Polar residues" evidence="1">
    <location>
        <begin position="187"/>
        <end position="206"/>
    </location>
</feature>
<gene>
    <name evidence="2" type="ORF">AAG570_004188</name>
</gene>
<name>A0ABD0YRP2_9HEMI</name>
<evidence type="ECO:0000313" key="2">
    <source>
        <dbReference type="EMBL" id="KAL1117875.1"/>
    </source>
</evidence>
<proteinExistence type="predicted"/>
<reference evidence="2 3" key="1">
    <citation type="submission" date="2024-07" db="EMBL/GenBank/DDBJ databases">
        <title>Chromosome-level genome assembly of the water stick insect Ranatra chinensis (Heteroptera: Nepidae).</title>
        <authorList>
            <person name="Liu X."/>
        </authorList>
    </citation>
    <scope>NUCLEOTIDE SEQUENCE [LARGE SCALE GENOMIC DNA]</scope>
    <source>
        <strain evidence="2">Cailab_2021Rc</strain>
        <tissue evidence="2">Muscle</tissue>
    </source>
</reference>
<feature type="region of interest" description="Disordered" evidence="1">
    <location>
        <begin position="1"/>
        <end position="62"/>
    </location>
</feature>
<organism evidence="2 3">
    <name type="scientific">Ranatra chinensis</name>
    <dbReference type="NCBI Taxonomy" id="642074"/>
    <lineage>
        <taxon>Eukaryota</taxon>
        <taxon>Metazoa</taxon>
        <taxon>Ecdysozoa</taxon>
        <taxon>Arthropoda</taxon>
        <taxon>Hexapoda</taxon>
        <taxon>Insecta</taxon>
        <taxon>Pterygota</taxon>
        <taxon>Neoptera</taxon>
        <taxon>Paraneoptera</taxon>
        <taxon>Hemiptera</taxon>
        <taxon>Heteroptera</taxon>
        <taxon>Panheteroptera</taxon>
        <taxon>Nepomorpha</taxon>
        <taxon>Nepidae</taxon>
        <taxon>Ranatrinae</taxon>
        <taxon>Ranatra</taxon>
    </lineage>
</organism>
<protein>
    <submittedName>
        <fullName evidence="2">Uncharacterized protein</fullName>
    </submittedName>
</protein>
<accession>A0ABD0YRP2</accession>